<dbReference type="OrthoDB" id="311125at2157"/>
<evidence type="ECO:0000313" key="3">
    <source>
        <dbReference type="Proteomes" id="UP000050535"/>
    </source>
</evidence>
<evidence type="ECO:0000313" key="2">
    <source>
        <dbReference type="EMBL" id="KPN30732.1"/>
    </source>
</evidence>
<name>A0A0P7GQ49_9EURY</name>
<dbReference type="PROSITE" id="PS00028">
    <property type="entry name" value="ZINC_FINGER_C2H2_1"/>
    <property type="match status" value="1"/>
</dbReference>
<dbReference type="Pfam" id="PF24446">
    <property type="entry name" value="DUF7565"/>
    <property type="match status" value="1"/>
</dbReference>
<sequence length="99" mass="11349">MNRWTCGIAGCGREFDGPEEVIVHQTTEHQRHECAVCGTIVPEGYFAIRHAFDEHTRSEYVRAYDADSSDVRAREAVKEEIEENADLQRVVKRLNARSE</sequence>
<gene>
    <name evidence="2" type="ORF">SY89_01470</name>
</gene>
<organism evidence="2 3">
    <name type="scientific">Halolamina pelagica</name>
    <dbReference type="NCBI Taxonomy" id="699431"/>
    <lineage>
        <taxon>Archaea</taxon>
        <taxon>Methanobacteriati</taxon>
        <taxon>Methanobacteriota</taxon>
        <taxon>Stenosarchaea group</taxon>
        <taxon>Halobacteria</taxon>
        <taxon>Halobacteriales</taxon>
        <taxon>Haloferacaceae</taxon>
    </lineage>
</organism>
<reference evidence="3" key="1">
    <citation type="submission" date="2013-11" db="EMBL/GenBank/DDBJ databases">
        <authorList>
            <person name="Hoang H.T."/>
            <person name="Killian M.L."/>
            <person name="Madson D.M."/>
            <person name="Arruda P.H.E."/>
            <person name="Sun D."/>
            <person name="Schwartz K.J."/>
            <person name="Yoon K."/>
        </authorList>
    </citation>
    <scope>NUCLEOTIDE SEQUENCE [LARGE SCALE GENOMIC DNA]</scope>
    <source>
        <strain evidence="3">CDK2</strain>
    </source>
</reference>
<comment type="caution">
    <text evidence="2">The sequence shown here is derived from an EMBL/GenBank/DDBJ whole genome shotgun (WGS) entry which is preliminary data.</text>
</comment>
<dbReference type="AlphaFoldDB" id="A0A0P7GQ49"/>
<accession>A0A0P7GQ49</accession>
<evidence type="ECO:0000259" key="1">
    <source>
        <dbReference type="PROSITE" id="PS00028"/>
    </source>
</evidence>
<dbReference type="InterPro" id="IPR013087">
    <property type="entry name" value="Znf_C2H2_type"/>
</dbReference>
<dbReference type="InterPro" id="IPR055987">
    <property type="entry name" value="DUF7565"/>
</dbReference>
<proteinExistence type="predicted"/>
<dbReference type="EMBL" id="LGUC01000001">
    <property type="protein sequence ID" value="KPN30732.1"/>
    <property type="molecule type" value="Genomic_DNA"/>
</dbReference>
<protein>
    <recommendedName>
        <fullName evidence="1">C2H2-type domain-containing protein</fullName>
    </recommendedName>
</protein>
<keyword evidence="3" id="KW-1185">Reference proteome</keyword>
<dbReference type="Proteomes" id="UP000050535">
    <property type="component" value="Unassembled WGS sequence"/>
</dbReference>
<dbReference type="RefSeq" id="WP_054583610.1">
    <property type="nucleotide sequence ID" value="NZ_LGUC01000001.1"/>
</dbReference>
<feature type="domain" description="C2H2-type" evidence="1">
    <location>
        <begin position="6"/>
        <end position="29"/>
    </location>
</feature>
<dbReference type="PATRIC" id="fig|699431.3.peg.1504"/>